<dbReference type="InterPro" id="IPR043129">
    <property type="entry name" value="ATPase_NBD"/>
</dbReference>
<keyword evidence="1" id="KW-0812">Transmembrane</keyword>
<evidence type="ECO:0000313" key="2">
    <source>
        <dbReference type="EMBL" id="RGT90396.1"/>
    </source>
</evidence>
<accession>A0A412QHF5</accession>
<keyword evidence="1" id="KW-0472">Membrane</keyword>
<proteinExistence type="predicted"/>
<dbReference type="EMBL" id="QRXI01000021">
    <property type="protein sequence ID" value="RGT90396.1"/>
    <property type="molecule type" value="Genomic_DNA"/>
</dbReference>
<dbReference type="AlphaFoldDB" id="A0A412QHF5"/>
<dbReference type="Gene3D" id="3.30.420.40">
    <property type="match status" value="2"/>
</dbReference>
<name>A0A412QHF5_PHOVU</name>
<dbReference type="CDD" id="cd10170">
    <property type="entry name" value="ASKHA_NBD_HSP70"/>
    <property type="match status" value="1"/>
</dbReference>
<reference evidence="2 3" key="1">
    <citation type="submission" date="2018-08" db="EMBL/GenBank/DDBJ databases">
        <title>A genome reference for cultivated species of the human gut microbiota.</title>
        <authorList>
            <person name="Zou Y."/>
            <person name="Xue W."/>
            <person name="Luo G."/>
        </authorList>
    </citation>
    <scope>NUCLEOTIDE SEQUENCE [LARGE SCALE GENOMIC DNA]</scope>
    <source>
        <strain evidence="2 3">AF18-14</strain>
    </source>
</reference>
<keyword evidence="1" id="KW-1133">Transmembrane helix</keyword>
<sequence length="731" mass="82190">MQEGNSLGYADVDVVELYHMLKDKYNIDALTILDYLPNTSIKTVIDYIISLSPREVNLSTNQKENKSYSHSNTISSNSKVTSYLTTTCQNNNHIMEKRKVEYIIGIDLGHGETSAAICPLQWDTPVGQLDPAKDLEMGGNKKVIPSAITVLDNGTAYIGDSAFNPEILKQADVHVCFKKAPKDINGEAEKLMIRYMQEVYRRIRENNSAMLTDNNHLVYIATPSGWNKPTQDLYLQMARQAGLPIAGLTKESRAAFVRAQHDVTSGIGKYIEKGAIVFDMGSSTLDFTYMSSDRNLIDHGYDCGASFIEKNIYKQCEERNPVLHRFEEKYARLVPFLLFEARKIKEQVYFDPSLKVKKTLNFEDFLEDEDFEDDRFKMMFQPGELNSLLEQVGYIKEIEDAASDFVIHRIHNAPIYGVFLTGGASRMDFIKPLVSRCWNIPEAQIYRDQDPSLTISQGVAEVARMDLRTEGMDEGLEDAINRLQNTDMIYDTFLSKFGSELYERICSTVGGTITSFKDEQEDYSLYDLQTSISNNIQSEIEEVVPKISTYIQEAISENTQEIQNKVESIVAHYSNQGINISMPSMNIGELQTGNINLDGVLDSISEKIASESSNWAGAITGAAIGGAVAILLGGPLAWLVGGAAFLGNLFFGKSEEEKKQEAMQKELGREDRIKVYDSIAAEWEDIQKQIYNSIDLSISYNAEIKQSIKQTTYQLLQGYKESLKKARILID</sequence>
<evidence type="ECO:0008006" key="4">
    <source>
        <dbReference type="Google" id="ProtNLM"/>
    </source>
</evidence>
<protein>
    <recommendedName>
        <fullName evidence="4">Hsp70 family protein</fullName>
    </recommendedName>
</protein>
<comment type="caution">
    <text evidence="2">The sequence shown here is derived from an EMBL/GenBank/DDBJ whole genome shotgun (WGS) entry which is preliminary data.</text>
</comment>
<dbReference type="Gene3D" id="3.90.640.10">
    <property type="entry name" value="Actin, Chain A, domain 4"/>
    <property type="match status" value="1"/>
</dbReference>
<gene>
    <name evidence="2" type="ORF">DWX04_15220</name>
</gene>
<evidence type="ECO:0000256" key="1">
    <source>
        <dbReference type="SAM" id="Phobius"/>
    </source>
</evidence>
<dbReference type="SUPFAM" id="SSF53067">
    <property type="entry name" value="Actin-like ATPase domain"/>
    <property type="match status" value="2"/>
</dbReference>
<dbReference type="Proteomes" id="UP000283833">
    <property type="component" value="Unassembled WGS sequence"/>
</dbReference>
<evidence type="ECO:0000313" key="3">
    <source>
        <dbReference type="Proteomes" id="UP000283833"/>
    </source>
</evidence>
<organism evidence="2 3">
    <name type="scientific">Phocaeicola vulgatus</name>
    <name type="common">Bacteroides vulgatus</name>
    <dbReference type="NCBI Taxonomy" id="821"/>
    <lineage>
        <taxon>Bacteria</taxon>
        <taxon>Pseudomonadati</taxon>
        <taxon>Bacteroidota</taxon>
        <taxon>Bacteroidia</taxon>
        <taxon>Bacteroidales</taxon>
        <taxon>Bacteroidaceae</taxon>
        <taxon>Phocaeicola</taxon>
    </lineage>
</organism>
<feature type="transmembrane region" description="Helical" evidence="1">
    <location>
        <begin position="622"/>
        <end position="651"/>
    </location>
</feature>